<feature type="transmembrane region" description="Helical" evidence="7">
    <location>
        <begin position="12"/>
        <end position="34"/>
    </location>
</feature>
<dbReference type="Pfam" id="PF04511">
    <property type="entry name" value="DER1"/>
    <property type="match status" value="1"/>
</dbReference>
<evidence type="ECO:0000256" key="6">
    <source>
        <dbReference type="ARBA" id="ARBA00023136"/>
    </source>
</evidence>
<dbReference type="InterPro" id="IPR007599">
    <property type="entry name" value="DER1"/>
</dbReference>
<dbReference type="GO" id="GO:0005789">
    <property type="term" value="C:endoplasmic reticulum membrane"/>
    <property type="evidence" value="ECO:0007669"/>
    <property type="project" value="UniProtKB-SubCell"/>
</dbReference>
<evidence type="ECO:0000256" key="5">
    <source>
        <dbReference type="ARBA" id="ARBA00022989"/>
    </source>
</evidence>
<dbReference type="Proteomes" id="UP000190831">
    <property type="component" value="Chromosome G"/>
</dbReference>
<keyword evidence="6 7" id="KW-0472">Membrane</keyword>
<organism evidence="9 10">
    <name type="scientific">Lachancea fermentati</name>
    <name type="common">Zygosaccharomyces fermentati</name>
    <dbReference type="NCBI Taxonomy" id="4955"/>
    <lineage>
        <taxon>Eukaryota</taxon>
        <taxon>Fungi</taxon>
        <taxon>Dikarya</taxon>
        <taxon>Ascomycota</taxon>
        <taxon>Saccharomycotina</taxon>
        <taxon>Saccharomycetes</taxon>
        <taxon>Saccharomycetales</taxon>
        <taxon>Saccharomycetaceae</taxon>
        <taxon>Lachancea</taxon>
    </lineage>
</organism>
<evidence type="ECO:0000256" key="1">
    <source>
        <dbReference type="ARBA" id="ARBA00004477"/>
    </source>
</evidence>
<feature type="transmembrane region" description="Helical" evidence="7">
    <location>
        <begin position="94"/>
        <end position="112"/>
    </location>
</feature>
<evidence type="ECO:0000256" key="4">
    <source>
        <dbReference type="ARBA" id="ARBA00022824"/>
    </source>
</evidence>
<dbReference type="OrthoDB" id="1716531at2759"/>
<evidence type="ECO:0000313" key="10">
    <source>
        <dbReference type="Proteomes" id="UP000190831"/>
    </source>
</evidence>
<comment type="subcellular location">
    <subcellularLocation>
        <location evidence="1 7">Endoplasmic reticulum membrane</location>
        <topology evidence="1 7">Multi-pass membrane protein</topology>
    </subcellularLocation>
</comment>
<keyword evidence="4 7" id="KW-0256">Endoplasmic reticulum</keyword>
<keyword evidence="5 7" id="KW-1133">Transmembrane helix</keyword>
<dbReference type="STRING" id="4955.A0A1G4MIC7"/>
<feature type="region of interest" description="Disordered" evidence="8">
    <location>
        <begin position="203"/>
        <end position="229"/>
    </location>
</feature>
<keyword evidence="3 7" id="KW-0812">Transmembrane</keyword>
<feature type="transmembrane region" description="Helical" evidence="7">
    <location>
        <begin position="63"/>
        <end position="82"/>
    </location>
</feature>
<dbReference type="PANTHER" id="PTHR11009">
    <property type="entry name" value="DER1-LIKE PROTEIN, DERLIN"/>
    <property type="match status" value="1"/>
</dbReference>
<feature type="compositionally biased region" description="Basic and acidic residues" evidence="8">
    <location>
        <begin position="207"/>
        <end position="218"/>
    </location>
</feature>
<accession>A0A1G4MIC7</accession>
<name>A0A1G4MIC7_LACFM</name>
<evidence type="ECO:0000256" key="7">
    <source>
        <dbReference type="RuleBase" id="RU363059"/>
    </source>
</evidence>
<comment type="similarity">
    <text evidence="2 7">Belongs to the derlin family.</text>
</comment>
<reference evidence="9 10" key="1">
    <citation type="submission" date="2016-03" db="EMBL/GenBank/DDBJ databases">
        <authorList>
            <person name="Devillers H."/>
        </authorList>
    </citation>
    <scope>NUCLEOTIDE SEQUENCE [LARGE SCALE GENOMIC DNA]</scope>
    <source>
        <strain evidence="9">CBS 6772</strain>
    </source>
</reference>
<evidence type="ECO:0000256" key="3">
    <source>
        <dbReference type="ARBA" id="ARBA00022692"/>
    </source>
</evidence>
<proteinExistence type="inferred from homology"/>
<evidence type="ECO:0000256" key="8">
    <source>
        <dbReference type="SAM" id="MobiDB-lite"/>
    </source>
</evidence>
<keyword evidence="10" id="KW-1185">Reference proteome</keyword>
<sequence length="229" mass="26343">MDNLLLNMFGDVPIVTKTWIAGVVVLAVCINLNLLDYTKVIYSYDLTFKKGQYLRLPYSLLDYGLFDWGSIFNFFVAIGFLSALENSIAKRGRYLWMLCVITMLIVVMSRWMQPLSSLGYTLHQNLVYYKIRRDIQANIQLPGGFNVSPLLFPLYTNARMYLSLPVSFGEILVNFLPGHMYFFVEDALSKIYNLDLGKPPNEWFSRPTEEPHGQEQERANGAARMHAQD</sequence>
<gene>
    <name evidence="9" type="ORF">LAFE_0G13894G</name>
</gene>
<protein>
    <recommendedName>
        <fullName evidence="7">Derlin</fullName>
    </recommendedName>
</protein>
<feature type="transmembrane region" description="Helical" evidence="7">
    <location>
        <begin position="160"/>
        <end position="184"/>
    </location>
</feature>
<dbReference type="AlphaFoldDB" id="A0A1G4MIC7"/>
<evidence type="ECO:0000313" key="9">
    <source>
        <dbReference type="EMBL" id="SCW03593.1"/>
    </source>
</evidence>
<dbReference type="EMBL" id="LT598486">
    <property type="protein sequence ID" value="SCW03593.1"/>
    <property type="molecule type" value="Genomic_DNA"/>
</dbReference>
<dbReference type="OMA" id="FKKGQYE"/>
<comment type="function">
    <text evidence="7">May be involved in the degradation of misfolded endoplasmic reticulum (ER) luminal proteins.</text>
</comment>
<dbReference type="GO" id="GO:0006950">
    <property type="term" value="P:response to stress"/>
    <property type="evidence" value="ECO:0007669"/>
    <property type="project" value="UniProtKB-ARBA"/>
</dbReference>
<evidence type="ECO:0000256" key="2">
    <source>
        <dbReference type="ARBA" id="ARBA00008917"/>
    </source>
</evidence>